<dbReference type="InterPro" id="IPR010864">
    <property type="entry name" value="D-lyxose_isomer"/>
</dbReference>
<protein>
    <recommendedName>
        <fullName evidence="8">D-lyxose ketol-isomerase</fullName>
        <ecNumber evidence="8">5.3.1.15</ecNumber>
    </recommendedName>
</protein>
<keyword evidence="4 9" id="KW-0413">Isomerase</keyword>
<sequence>MKRSQINQALKELEAMCQKYCCYLPPFCHFTPEQWQTIGHEYDEVRECMLGWDITDYGMGDFDKFGFSLITIRNGNRSMPDKYPKVYAEKLLYLKEGQYAPNHFHWFKTEDIINRGGGNVLIRVYNSLPNEEIDYQSDVTVHTDGRTYTVPAGTQIRLTPGESIHVQQYLYHDFSVEPGTGPVLLGEVSQCNDDNTDNRFNPPVGRFPKIEEDEAPYRLLCNEYPAAK</sequence>
<dbReference type="GO" id="GO:0046872">
    <property type="term" value="F:metal ion binding"/>
    <property type="evidence" value="ECO:0007669"/>
    <property type="project" value="UniProtKB-KW"/>
</dbReference>
<dbReference type="EC" id="5.3.1.15" evidence="8"/>
<dbReference type="CDD" id="cd20309">
    <property type="entry name" value="cupin_EcSI"/>
    <property type="match status" value="1"/>
</dbReference>
<evidence type="ECO:0000256" key="3">
    <source>
        <dbReference type="ARBA" id="ARBA00023211"/>
    </source>
</evidence>
<dbReference type="Pfam" id="PF07385">
    <property type="entry name" value="Lyx_isomer"/>
    <property type="match status" value="1"/>
</dbReference>
<evidence type="ECO:0000256" key="1">
    <source>
        <dbReference type="ARBA" id="ARBA00001936"/>
    </source>
</evidence>
<organism evidence="9 10">
    <name type="scientific">Candidatus Avoscillospira avicola</name>
    <dbReference type="NCBI Taxonomy" id="2840706"/>
    <lineage>
        <taxon>Bacteria</taxon>
        <taxon>Bacillati</taxon>
        <taxon>Bacillota</taxon>
        <taxon>Clostridia</taxon>
        <taxon>Eubacteriales</taxon>
        <taxon>Oscillospiraceae</taxon>
        <taxon>Oscillospiraceae incertae sedis</taxon>
        <taxon>Candidatus Avoscillospira</taxon>
    </lineage>
</organism>
<dbReference type="Proteomes" id="UP000824239">
    <property type="component" value="Unassembled WGS sequence"/>
</dbReference>
<comment type="similarity">
    <text evidence="7">Belongs to the D-lyxose ketol-isomerase family.</text>
</comment>
<keyword evidence="2" id="KW-0479">Metal-binding</keyword>
<accession>A0A9D1DH05</accession>
<comment type="catalytic activity">
    <reaction evidence="6">
        <text>D-lyxose = D-xylulose</text>
        <dbReference type="Rhea" id="RHEA:14201"/>
        <dbReference type="ChEBI" id="CHEBI:16789"/>
        <dbReference type="ChEBI" id="CHEBI:17140"/>
        <dbReference type="EC" id="5.3.1.15"/>
    </reaction>
</comment>
<evidence type="ECO:0000256" key="5">
    <source>
        <dbReference type="ARBA" id="ARBA00023277"/>
    </source>
</evidence>
<evidence type="ECO:0000313" key="9">
    <source>
        <dbReference type="EMBL" id="HIR50443.1"/>
    </source>
</evidence>
<keyword evidence="3" id="KW-0464">Manganese</keyword>
<reference evidence="9" key="1">
    <citation type="submission" date="2020-10" db="EMBL/GenBank/DDBJ databases">
        <authorList>
            <person name="Gilroy R."/>
        </authorList>
    </citation>
    <scope>NUCLEOTIDE SEQUENCE</scope>
    <source>
        <strain evidence="9">ChiBcec15-4380</strain>
    </source>
</reference>
<dbReference type="InterPro" id="IPR047581">
    <property type="entry name" value="EcSI_cupin"/>
</dbReference>
<evidence type="ECO:0000313" key="10">
    <source>
        <dbReference type="Proteomes" id="UP000824239"/>
    </source>
</evidence>
<dbReference type="EMBL" id="DVHE01000032">
    <property type="protein sequence ID" value="HIR50443.1"/>
    <property type="molecule type" value="Genomic_DNA"/>
</dbReference>
<proteinExistence type="inferred from homology"/>
<dbReference type="Gene3D" id="2.60.120.10">
    <property type="entry name" value="Jelly Rolls"/>
    <property type="match status" value="1"/>
</dbReference>
<reference evidence="9" key="2">
    <citation type="journal article" date="2021" name="PeerJ">
        <title>Extensive microbial diversity within the chicken gut microbiome revealed by metagenomics and culture.</title>
        <authorList>
            <person name="Gilroy R."/>
            <person name="Ravi A."/>
            <person name="Getino M."/>
            <person name="Pursley I."/>
            <person name="Horton D.L."/>
            <person name="Alikhan N.F."/>
            <person name="Baker D."/>
            <person name="Gharbi K."/>
            <person name="Hall N."/>
            <person name="Watson M."/>
            <person name="Adriaenssens E.M."/>
            <person name="Foster-Nyarko E."/>
            <person name="Jarju S."/>
            <person name="Secka A."/>
            <person name="Antonio M."/>
            <person name="Oren A."/>
            <person name="Chaudhuri R.R."/>
            <person name="La Ragione R."/>
            <person name="Hildebrand F."/>
            <person name="Pallen M.J."/>
        </authorList>
    </citation>
    <scope>NUCLEOTIDE SEQUENCE</scope>
    <source>
        <strain evidence="9">ChiBcec15-4380</strain>
    </source>
</reference>
<dbReference type="GO" id="GO:0047828">
    <property type="term" value="F:D-lyxose ketol-isomerase activity"/>
    <property type="evidence" value="ECO:0007669"/>
    <property type="project" value="UniProtKB-EC"/>
</dbReference>
<dbReference type="AlphaFoldDB" id="A0A9D1DH05"/>
<comment type="caution">
    <text evidence="9">The sequence shown here is derived from an EMBL/GenBank/DDBJ whole genome shotgun (WGS) entry which is preliminary data.</text>
</comment>
<gene>
    <name evidence="9" type="ORF">IAA53_04025</name>
</gene>
<keyword evidence="5" id="KW-0119">Carbohydrate metabolism</keyword>
<comment type="cofactor">
    <cofactor evidence="1">
        <name>Mn(2+)</name>
        <dbReference type="ChEBI" id="CHEBI:29035"/>
    </cofactor>
</comment>
<dbReference type="InterPro" id="IPR014710">
    <property type="entry name" value="RmlC-like_jellyroll"/>
</dbReference>
<evidence type="ECO:0000256" key="2">
    <source>
        <dbReference type="ARBA" id="ARBA00022723"/>
    </source>
</evidence>
<evidence type="ECO:0000256" key="6">
    <source>
        <dbReference type="ARBA" id="ARBA00044907"/>
    </source>
</evidence>
<name>A0A9D1DH05_9FIRM</name>
<evidence type="ECO:0000256" key="7">
    <source>
        <dbReference type="ARBA" id="ARBA00044951"/>
    </source>
</evidence>
<evidence type="ECO:0000256" key="8">
    <source>
        <dbReference type="ARBA" id="ARBA00044972"/>
    </source>
</evidence>
<evidence type="ECO:0000256" key="4">
    <source>
        <dbReference type="ARBA" id="ARBA00023235"/>
    </source>
</evidence>